<accession>A0ABV4GIG4</accession>
<dbReference type="Proteomes" id="UP001565474">
    <property type="component" value="Unassembled WGS sequence"/>
</dbReference>
<name>A0ABV4GIG4_9BRAD</name>
<dbReference type="SUPFAM" id="SSF51182">
    <property type="entry name" value="RmlC-like cupins"/>
    <property type="match status" value="2"/>
</dbReference>
<sequence length="429" mass="48103">MTDRPNLSVIAGLSWEENWRMPNGTSSFVVPFPRTRPMNIVFHGDDKFEYGHFGVHLGQMDCLTFLGHPQQVISASFIDCRKSSPTARAALRVEFTPSSRWALNIPPGVAHDFTGLENVTTLNNYRLFLPDPDDWVSGRTRWDAGADVINVASDVDPNDAELFDVNVNPASDVYYAIVAERQQDALRSSPLMYPYTHEHTDSDGTTYLLKVRERTSTSTLVRDFLEPIGKISGLHWAANPFLSSGPKSGFVPLLGKRPYYIVDHGFTQEYTHDAYGIHLGQRDRLVFVGAENKEAFVEFVDCRRGSPTLHESIKVSFRPDPLRTLVIPNGVAHRFERMEGIFTLNQGEIFLDEAGEYEPGNDVIDWPLSHRPFPVLSPNSIPASPAFYVDLMTSQNALRAEGTIRSTPVVLLAKDEQGRDVRVALRRAN</sequence>
<comment type="caution">
    <text evidence="1">The sequence shown here is derived from an EMBL/GenBank/DDBJ whole genome shotgun (WGS) entry which is preliminary data.</text>
</comment>
<keyword evidence="2" id="KW-1185">Reference proteome</keyword>
<proteinExistence type="predicted"/>
<dbReference type="Gene3D" id="2.60.120.10">
    <property type="entry name" value="Jelly Rolls"/>
    <property type="match status" value="2"/>
</dbReference>
<protein>
    <submittedName>
        <fullName evidence="1">dTDP-4-dehydrorhamnose 3,5-epimerase-like enzyme</fullName>
    </submittedName>
</protein>
<reference evidence="1 2" key="1">
    <citation type="submission" date="2024-07" db="EMBL/GenBank/DDBJ databases">
        <title>Genomic Encyclopedia of Type Strains, Phase V (KMG-V): Genome sequencing to study the core and pangenomes of soil and plant-associated prokaryotes.</title>
        <authorList>
            <person name="Whitman W."/>
        </authorList>
    </citation>
    <scope>NUCLEOTIDE SEQUENCE [LARGE SCALE GENOMIC DNA]</scope>
    <source>
        <strain evidence="1 2">USDA 222</strain>
    </source>
</reference>
<dbReference type="InterPro" id="IPR014710">
    <property type="entry name" value="RmlC-like_jellyroll"/>
</dbReference>
<dbReference type="RefSeq" id="WP_370091027.1">
    <property type="nucleotide sequence ID" value="NZ_JBGBZN010000002.1"/>
</dbReference>
<evidence type="ECO:0000313" key="2">
    <source>
        <dbReference type="Proteomes" id="UP001565474"/>
    </source>
</evidence>
<evidence type="ECO:0000313" key="1">
    <source>
        <dbReference type="EMBL" id="MEY9470855.1"/>
    </source>
</evidence>
<dbReference type="InterPro" id="IPR011051">
    <property type="entry name" value="RmlC_Cupin_sf"/>
</dbReference>
<dbReference type="EMBL" id="JBGBZN010000002">
    <property type="protein sequence ID" value="MEY9470855.1"/>
    <property type="molecule type" value="Genomic_DNA"/>
</dbReference>
<gene>
    <name evidence="1" type="ORF">ABH992_003254</name>
</gene>
<organism evidence="1 2">
    <name type="scientific">Bradyrhizobium yuanmingense</name>
    <dbReference type="NCBI Taxonomy" id="108015"/>
    <lineage>
        <taxon>Bacteria</taxon>
        <taxon>Pseudomonadati</taxon>
        <taxon>Pseudomonadota</taxon>
        <taxon>Alphaproteobacteria</taxon>
        <taxon>Hyphomicrobiales</taxon>
        <taxon>Nitrobacteraceae</taxon>
        <taxon>Bradyrhizobium</taxon>
    </lineage>
</organism>